<reference evidence="2" key="1">
    <citation type="submission" date="2021-10" db="EMBL/GenBank/DDBJ databases">
        <title>The complete genome sequence of Leeia sp. TBRC 13508.</title>
        <authorList>
            <person name="Charoenyingcharoen P."/>
            <person name="Yukphan P."/>
        </authorList>
    </citation>
    <scope>NUCLEOTIDE SEQUENCE</scope>
    <source>
        <strain evidence="2">TBRC 13508</strain>
    </source>
</reference>
<feature type="transmembrane region" description="Helical" evidence="1">
    <location>
        <begin position="432"/>
        <end position="451"/>
    </location>
</feature>
<dbReference type="Gene3D" id="1.20.1640.10">
    <property type="entry name" value="Multidrug efflux transporter AcrB transmembrane domain"/>
    <property type="match status" value="2"/>
</dbReference>
<dbReference type="PANTHER" id="PTHR32063:SF21">
    <property type="entry name" value="MULTIDRUG RESISTANCE PROTEIN MDTB"/>
    <property type="match status" value="1"/>
</dbReference>
<feature type="transmembrane region" description="Helical" evidence="1">
    <location>
        <begin position="334"/>
        <end position="353"/>
    </location>
</feature>
<feature type="transmembrane region" description="Helical" evidence="1">
    <location>
        <begin position="387"/>
        <end position="411"/>
    </location>
</feature>
<feature type="transmembrane region" description="Helical" evidence="1">
    <location>
        <begin position="852"/>
        <end position="870"/>
    </location>
</feature>
<name>A0ABS8D3K9_9NEIS</name>
<feature type="transmembrane region" description="Helical" evidence="1">
    <location>
        <begin position="903"/>
        <end position="928"/>
    </location>
</feature>
<gene>
    <name evidence="2" type="ORF">LIN78_04360</name>
</gene>
<dbReference type="Pfam" id="PF00873">
    <property type="entry name" value="ACR_tran"/>
    <property type="match status" value="1"/>
</dbReference>
<feature type="transmembrane region" description="Helical" evidence="1">
    <location>
        <begin position="360"/>
        <end position="381"/>
    </location>
</feature>
<dbReference type="SUPFAM" id="SSF82866">
    <property type="entry name" value="Multidrug efflux transporter AcrB transmembrane domain"/>
    <property type="match status" value="2"/>
</dbReference>
<protein>
    <submittedName>
        <fullName evidence="2">Efflux RND transporter permease subunit</fullName>
    </submittedName>
</protein>
<dbReference type="EMBL" id="JAJBZT010000002">
    <property type="protein sequence ID" value="MCB6182782.1"/>
    <property type="molecule type" value="Genomic_DNA"/>
</dbReference>
<dbReference type="Gene3D" id="3.30.2090.10">
    <property type="entry name" value="Multidrug efflux transporter AcrB TolC docking domain, DN and DC subdomains"/>
    <property type="match status" value="2"/>
</dbReference>
<dbReference type="Gene3D" id="3.30.70.1440">
    <property type="entry name" value="Multidrug efflux transporter AcrB pore domain"/>
    <property type="match status" value="1"/>
</dbReference>
<dbReference type="Proteomes" id="UP001165395">
    <property type="component" value="Unassembled WGS sequence"/>
</dbReference>
<feature type="transmembrane region" description="Helical" evidence="1">
    <location>
        <begin position="463"/>
        <end position="486"/>
    </location>
</feature>
<dbReference type="Gene3D" id="3.30.70.1320">
    <property type="entry name" value="Multidrug efflux transporter AcrB pore domain like"/>
    <property type="match status" value="1"/>
</dbReference>
<organism evidence="2 3">
    <name type="scientific">Leeia speluncae</name>
    <dbReference type="NCBI Taxonomy" id="2884804"/>
    <lineage>
        <taxon>Bacteria</taxon>
        <taxon>Pseudomonadati</taxon>
        <taxon>Pseudomonadota</taxon>
        <taxon>Betaproteobacteria</taxon>
        <taxon>Neisseriales</taxon>
        <taxon>Leeiaceae</taxon>
        <taxon>Leeia</taxon>
    </lineage>
</organism>
<evidence type="ECO:0000313" key="3">
    <source>
        <dbReference type="Proteomes" id="UP001165395"/>
    </source>
</evidence>
<accession>A0ABS8D3K9</accession>
<dbReference type="InterPro" id="IPR027463">
    <property type="entry name" value="AcrB_DN_DC_subdom"/>
</dbReference>
<keyword evidence="1" id="KW-1133">Transmembrane helix</keyword>
<dbReference type="InterPro" id="IPR001036">
    <property type="entry name" value="Acrflvin-R"/>
</dbReference>
<dbReference type="SUPFAM" id="SSF82714">
    <property type="entry name" value="Multidrug efflux transporter AcrB TolC docking domain, DN and DC subdomains"/>
    <property type="match status" value="2"/>
</dbReference>
<comment type="caution">
    <text evidence="2">The sequence shown here is derived from an EMBL/GenBank/DDBJ whole genome shotgun (WGS) entry which is preliminary data.</text>
</comment>
<dbReference type="SUPFAM" id="SSF82693">
    <property type="entry name" value="Multidrug efflux transporter AcrB pore domain, PN1, PN2, PC1 and PC2 subdomains"/>
    <property type="match status" value="3"/>
</dbReference>
<evidence type="ECO:0000313" key="2">
    <source>
        <dbReference type="EMBL" id="MCB6182782.1"/>
    </source>
</evidence>
<feature type="transmembrane region" description="Helical" evidence="1">
    <location>
        <begin position="948"/>
        <end position="969"/>
    </location>
</feature>
<evidence type="ECO:0000256" key="1">
    <source>
        <dbReference type="SAM" id="Phobius"/>
    </source>
</evidence>
<keyword evidence="3" id="KW-1185">Reference proteome</keyword>
<feature type="transmembrane region" description="Helical" evidence="1">
    <location>
        <begin position="981"/>
        <end position="1007"/>
    </location>
</feature>
<dbReference type="Gene3D" id="3.30.70.1430">
    <property type="entry name" value="Multidrug efflux transporter AcrB pore domain"/>
    <property type="match status" value="2"/>
</dbReference>
<sequence length="1027" mass="110116">MNISAFCIKRPVTTVLLSISIVFAGILAYTKLPIAALPSYNTPVINVSASLSGASPDTMATSVALPLEKQFSTLPGIDSISSTNTLGSTSITLEFSPDRDIDAASVDVQAALLRAQRSLPDEMTSLPSYRKVNPADAPILILGITSPSLSLSELDDYAENVISPSLSTLNGVAQVQVFGQKKFAVRVTVDPQKLAARNLTMDELASALKSANANSALGTIDGKRQTLTIQANGQLRKAVDFAPLIVAIRDGNPVRLADIAKVEDSIENLKNASWVGKERAIVLAVQRQPDANTVATVDAIRATLPKLSSQLPQSIKIQLLNDRSVSIRESMHDVQFTLLLTVALVVMVMFLFLRKAVATLIPTVTLPISLIGTLGLMQVLGYSLDNISLLGLTLAVGLVVDDAIVVLENIVRHMENGEKALPAALKGSREMGFTIISISLSLVAVFIPIFFMPGTVGLMLHEFAVVVSLAILVSAVVSLTLIPLMASRLLKDGDHHESTNNPIIKLFESGFNAVAGAYASTLEIALRHRKIVGSLALASFGITIWMFMSIPKGFFPDEDLSQISANIDYGDGTGFDTATKLQLRIANIIEKDPAVASVTSSVSSTTGRMFITLKSKSDREPMTKVLERLRKDTGRVAGASVFLTATQNLRLGGKSTKSRYQYVLQSVSGGELNQWAEKLQQELRLNGDFRDVTSDTNLSSTVAQVNIDRDRANLLGVSIADIRTALYSAYGQRQAASIYTSSGDYAVVLSMPESLAQDENAIGQLPVRNKDGDLVTLDRVVHIVRQAGPSSVNHQGQLQAITISFNLAPGVTLGDAASTLENAQRSIQMPSSILTAWGGDAAAFQQNQTNQVVLILSALAVIYVLLGVLYESYLHPLTILAGLPSAAIGALAALQIFGLELTIIADIGLLMLIGIVKKNAIMMVDFAIESRREHGLSAIDAIRQACVLRFRPIMMTTLAAMMGALPLAFGWGAGAELRQPLGVAVVGGLIFSQLITLYITPVIYLFLDKFSKQTERDWHLVDGEHPR</sequence>
<dbReference type="PRINTS" id="PR00702">
    <property type="entry name" value="ACRIFLAVINRP"/>
</dbReference>
<proteinExistence type="predicted"/>
<keyword evidence="1" id="KW-0472">Membrane</keyword>
<dbReference type="RefSeq" id="WP_227178859.1">
    <property type="nucleotide sequence ID" value="NZ_JAJBZT010000002.1"/>
</dbReference>
<keyword evidence="1" id="KW-0812">Transmembrane</keyword>
<dbReference type="PANTHER" id="PTHR32063">
    <property type="match status" value="1"/>
</dbReference>